<evidence type="ECO:0000313" key="2">
    <source>
        <dbReference type="Proteomes" id="UP001162992"/>
    </source>
</evidence>
<protein>
    <submittedName>
        <fullName evidence="1">Uncharacterized protein</fullName>
    </submittedName>
</protein>
<organism evidence="1 2">
    <name type="scientific">Diphasiastrum complanatum</name>
    <name type="common">Issler's clubmoss</name>
    <name type="synonym">Lycopodium complanatum</name>
    <dbReference type="NCBI Taxonomy" id="34168"/>
    <lineage>
        <taxon>Eukaryota</taxon>
        <taxon>Viridiplantae</taxon>
        <taxon>Streptophyta</taxon>
        <taxon>Embryophyta</taxon>
        <taxon>Tracheophyta</taxon>
        <taxon>Lycopodiopsida</taxon>
        <taxon>Lycopodiales</taxon>
        <taxon>Lycopodiaceae</taxon>
        <taxon>Lycopodioideae</taxon>
        <taxon>Diphasiastrum</taxon>
    </lineage>
</organism>
<gene>
    <name evidence="1" type="ORF">O6H91_22G002800</name>
</gene>
<dbReference type="Proteomes" id="UP001162992">
    <property type="component" value="Chromosome 22"/>
</dbReference>
<reference evidence="2" key="1">
    <citation type="journal article" date="2024" name="Proc. Natl. Acad. Sci. U.S.A.">
        <title>Extraordinary preservation of gene collinearity over three hundred million years revealed in homosporous lycophytes.</title>
        <authorList>
            <person name="Li C."/>
            <person name="Wickell D."/>
            <person name="Kuo L.Y."/>
            <person name="Chen X."/>
            <person name="Nie B."/>
            <person name="Liao X."/>
            <person name="Peng D."/>
            <person name="Ji J."/>
            <person name="Jenkins J."/>
            <person name="Williams M."/>
            <person name="Shu S."/>
            <person name="Plott C."/>
            <person name="Barry K."/>
            <person name="Rajasekar S."/>
            <person name="Grimwood J."/>
            <person name="Han X."/>
            <person name="Sun S."/>
            <person name="Hou Z."/>
            <person name="He W."/>
            <person name="Dai G."/>
            <person name="Sun C."/>
            <person name="Schmutz J."/>
            <person name="Leebens-Mack J.H."/>
            <person name="Li F.W."/>
            <person name="Wang L."/>
        </authorList>
    </citation>
    <scope>NUCLEOTIDE SEQUENCE [LARGE SCALE GENOMIC DNA]</scope>
    <source>
        <strain evidence="2">cv. PW_Plant_1</strain>
    </source>
</reference>
<evidence type="ECO:0000313" key="1">
    <source>
        <dbReference type="EMBL" id="KAJ7515167.1"/>
    </source>
</evidence>
<sequence length="317" mass="34930">MQTAAYLCVVRDFSNAALIAHLSFSAAESTGMACIPKKPIALNCAYKRENGEAMSRLLCRKVCPSTKRFLSYVKSLRAGRVIQQEFEQWPNKRRVRVGVINGGKFERGSDELDISALEDETKMRVEKGTKGKSDEDQWARIQSLGIAGSLPNEAKSRDLINAEDQATKAASSVNKSSKKGVGAVATAAKSTAMAEVSTVLLVDNREAVVIDDTAKGAAETKQEYNRFRKNNDALFWRKVGKAKDADEALGMICEEEPGRKGEISSWECSQLILAAVEEDNLDLAFSILDAVRRSRLLPKEIVQKQGMSIFILEKNMM</sequence>
<keyword evidence="2" id="KW-1185">Reference proteome</keyword>
<accession>A0ACC2ACB1</accession>
<comment type="caution">
    <text evidence="1">The sequence shown here is derived from an EMBL/GenBank/DDBJ whole genome shotgun (WGS) entry which is preliminary data.</text>
</comment>
<proteinExistence type="predicted"/>
<name>A0ACC2ACB1_DIPCM</name>
<dbReference type="EMBL" id="CM055113">
    <property type="protein sequence ID" value="KAJ7515167.1"/>
    <property type="molecule type" value="Genomic_DNA"/>
</dbReference>